<sequence>MCIKRLAYYITFQLNILVSGMHCRPMNLMQCDEDKILSS</sequence>
<protein>
    <submittedName>
        <fullName evidence="1">Uncharacterized protein</fullName>
    </submittedName>
</protein>
<accession>A0A2P2PV92</accession>
<proteinExistence type="predicted"/>
<organism evidence="1">
    <name type="scientific">Rhizophora mucronata</name>
    <name type="common">Asiatic mangrove</name>
    <dbReference type="NCBI Taxonomy" id="61149"/>
    <lineage>
        <taxon>Eukaryota</taxon>
        <taxon>Viridiplantae</taxon>
        <taxon>Streptophyta</taxon>
        <taxon>Embryophyta</taxon>
        <taxon>Tracheophyta</taxon>
        <taxon>Spermatophyta</taxon>
        <taxon>Magnoliopsida</taxon>
        <taxon>eudicotyledons</taxon>
        <taxon>Gunneridae</taxon>
        <taxon>Pentapetalae</taxon>
        <taxon>rosids</taxon>
        <taxon>fabids</taxon>
        <taxon>Malpighiales</taxon>
        <taxon>Rhizophoraceae</taxon>
        <taxon>Rhizophora</taxon>
    </lineage>
</organism>
<name>A0A2P2PV92_RHIMU</name>
<reference evidence="1" key="1">
    <citation type="submission" date="2018-02" db="EMBL/GenBank/DDBJ databases">
        <title>Rhizophora mucronata_Transcriptome.</title>
        <authorList>
            <person name="Meera S.P."/>
            <person name="Sreeshan A."/>
            <person name="Augustine A."/>
        </authorList>
    </citation>
    <scope>NUCLEOTIDE SEQUENCE</scope>
    <source>
        <tissue evidence="1">Leaf</tissue>
    </source>
</reference>
<evidence type="ECO:0000313" key="1">
    <source>
        <dbReference type="EMBL" id="MBX58666.1"/>
    </source>
</evidence>
<dbReference type="AlphaFoldDB" id="A0A2P2PV92"/>
<dbReference type="EMBL" id="GGEC01078182">
    <property type="protein sequence ID" value="MBX58666.1"/>
    <property type="molecule type" value="Transcribed_RNA"/>
</dbReference>